<comment type="caution">
    <text evidence="2">The sequence shown here is derived from an EMBL/GenBank/DDBJ whole genome shotgun (WGS) entry which is preliminary data.</text>
</comment>
<dbReference type="InterPro" id="IPR002716">
    <property type="entry name" value="PIN_dom"/>
</dbReference>
<dbReference type="SUPFAM" id="SSF88723">
    <property type="entry name" value="PIN domain-like"/>
    <property type="match status" value="1"/>
</dbReference>
<name>A0A0F9GPK4_9ZZZZ</name>
<evidence type="ECO:0000313" key="2">
    <source>
        <dbReference type="EMBL" id="KKL71335.1"/>
    </source>
</evidence>
<evidence type="ECO:0000259" key="1">
    <source>
        <dbReference type="Pfam" id="PF01850"/>
    </source>
</evidence>
<sequence>PTISIYKVSRSVLRQLDESAGLQAIAQMKQGLVVDLTANIAMMAAKLSLEHNVSISDSIILSSGRIYQATVWTQDADFKGLDGIVYVKKR</sequence>
<gene>
    <name evidence="2" type="ORF">LCGC14_2095970</name>
</gene>
<organism evidence="2">
    <name type="scientific">marine sediment metagenome</name>
    <dbReference type="NCBI Taxonomy" id="412755"/>
    <lineage>
        <taxon>unclassified sequences</taxon>
        <taxon>metagenomes</taxon>
        <taxon>ecological metagenomes</taxon>
    </lineage>
</organism>
<feature type="non-terminal residue" evidence="2">
    <location>
        <position position="1"/>
    </location>
</feature>
<proteinExistence type="predicted"/>
<accession>A0A0F9GPK4</accession>
<reference evidence="2" key="1">
    <citation type="journal article" date="2015" name="Nature">
        <title>Complex archaea that bridge the gap between prokaryotes and eukaryotes.</title>
        <authorList>
            <person name="Spang A."/>
            <person name="Saw J.H."/>
            <person name="Jorgensen S.L."/>
            <person name="Zaremba-Niedzwiedzka K."/>
            <person name="Martijn J."/>
            <person name="Lind A.E."/>
            <person name="van Eijk R."/>
            <person name="Schleper C."/>
            <person name="Guy L."/>
            <person name="Ettema T.J."/>
        </authorList>
    </citation>
    <scope>NUCLEOTIDE SEQUENCE</scope>
</reference>
<dbReference type="AlphaFoldDB" id="A0A0F9GPK4"/>
<dbReference type="InterPro" id="IPR029060">
    <property type="entry name" value="PIN-like_dom_sf"/>
</dbReference>
<protein>
    <recommendedName>
        <fullName evidence="1">PIN domain-containing protein</fullName>
    </recommendedName>
</protein>
<dbReference type="Pfam" id="PF01850">
    <property type="entry name" value="PIN"/>
    <property type="match status" value="1"/>
</dbReference>
<feature type="domain" description="PIN" evidence="1">
    <location>
        <begin position="5"/>
        <end position="82"/>
    </location>
</feature>
<dbReference type="Gene3D" id="3.40.50.1010">
    <property type="entry name" value="5'-nuclease"/>
    <property type="match status" value="1"/>
</dbReference>
<dbReference type="EMBL" id="LAZR01025625">
    <property type="protein sequence ID" value="KKL71335.1"/>
    <property type="molecule type" value="Genomic_DNA"/>
</dbReference>